<dbReference type="Pfam" id="PF00692">
    <property type="entry name" value="dUTPase"/>
    <property type="match status" value="1"/>
</dbReference>
<dbReference type="InterPro" id="IPR029054">
    <property type="entry name" value="dUTPase-like"/>
</dbReference>
<dbReference type="Proteomes" id="UP000544127">
    <property type="component" value="Unassembled WGS sequence"/>
</dbReference>
<feature type="non-terminal residue" evidence="5">
    <location>
        <position position="160"/>
    </location>
</feature>
<evidence type="ECO:0000259" key="4">
    <source>
        <dbReference type="PROSITE" id="PS50175"/>
    </source>
</evidence>
<sequence length="160" mass="16706">GSLGLDLAAAVVTVTFLSSEVQKIPTGVGGPVLRINSKIGALLVGRSLTGTAGLIFFLPGVIDADYTGEIQVMAYALNPPIVVKAGTHIAQLLLQESVGNSSIPNQKHRGNQRFGSKGRNFVSLAQQMRQGPMISLSLSCNNKAYTITVVMDTGADVAII</sequence>
<name>A0A7K6AJG7_UPUEP</name>
<dbReference type="PROSITE" id="PS50175">
    <property type="entry name" value="ASP_PROT_RETROV"/>
    <property type="match status" value="1"/>
</dbReference>
<gene>
    <name evidence="5" type="primary">Ervk9_0</name>
    <name evidence="5" type="ORF">UPUEPO_R05556</name>
</gene>
<dbReference type="SUPFAM" id="SSF51283">
    <property type="entry name" value="dUTPase-like"/>
    <property type="match status" value="1"/>
</dbReference>
<dbReference type="InterPro" id="IPR051592">
    <property type="entry name" value="HERV-K_Pro_peptidase_A2"/>
</dbReference>
<protein>
    <submittedName>
        <fullName evidence="5">POK9 protein</fullName>
    </submittedName>
</protein>
<keyword evidence="1" id="KW-0645">Protease</keyword>
<dbReference type="PANTHER" id="PTHR19422:SF123">
    <property type="entry name" value="RT1 CLASS I, LOCUS CE15"/>
    <property type="match status" value="1"/>
</dbReference>
<dbReference type="Gene3D" id="2.70.40.10">
    <property type="match status" value="1"/>
</dbReference>
<keyword evidence="3" id="KW-0378">Hydrolase</keyword>
<dbReference type="PANTHER" id="PTHR19422">
    <property type="entry name" value="GAG RETROVIRAL POLYPROTEIN"/>
    <property type="match status" value="1"/>
</dbReference>
<organism evidence="5 6">
    <name type="scientific">Upupa epops</name>
    <name type="common">Eurasian hoopoe</name>
    <dbReference type="NCBI Taxonomy" id="57439"/>
    <lineage>
        <taxon>Eukaryota</taxon>
        <taxon>Metazoa</taxon>
        <taxon>Chordata</taxon>
        <taxon>Craniata</taxon>
        <taxon>Vertebrata</taxon>
        <taxon>Euteleostomi</taxon>
        <taxon>Archelosauria</taxon>
        <taxon>Archosauria</taxon>
        <taxon>Dinosauria</taxon>
        <taxon>Saurischia</taxon>
        <taxon>Theropoda</taxon>
        <taxon>Coelurosauria</taxon>
        <taxon>Aves</taxon>
        <taxon>Neognathae</taxon>
        <taxon>Neoaves</taxon>
        <taxon>Telluraves</taxon>
        <taxon>Coraciimorphae</taxon>
        <taxon>Bucerotiformes</taxon>
        <taxon>Upupidae</taxon>
        <taxon>Upupa</taxon>
    </lineage>
</organism>
<dbReference type="InterPro" id="IPR001995">
    <property type="entry name" value="Peptidase_A2_cat"/>
</dbReference>
<evidence type="ECO:0000256" key="1">
    <source>
        <dbReference type="ARBA" id="ARBA00022670"/>
    </source>
</evidence>
<evidence type="ECO:0000313" key="6">
    <source>
        <dbReference type="Proteomes" id="UP000544127"/>
    </source>
</evidence>
<proteinExistence type="predicted"/>
<keyword evidence="2" id="KW-0064">Aspartyl protease</keyword>
<dbReference type="GO" id="GO:0004190">
    <property type="term" value="F:aspartic-type endopeptidase activity"/>
    <property type="evidence" value="ECO:0007669"/>
    <property type="project" value="UniProtKB-KW"/>
</dbReference>
<dbReference type="InterPro" id="IPR033704">
    <property type="entry name" value="dUTPase_trimeric"/>
</dbReference>
<evidence type="ECO:0000256" key="2">
    <source>
        <dbReference type="ARBA" id="ARBA00022750"/>
    </source>
</evidence>
<accession>A0A7K6AJG7</accession>
<dbReference type="AlphaFoldDB" id="A0A7K6AJG7"/>
<comment type="caution">
    <text evidence="5">The sequence shown here is derived from an EMBL/GenBank/DDBJ whole genome shotgun (WGS) entry which is preliminary data.</text>
</comment>
<evidence type="ECO:0000313" key="5">
    <source>
        <dbReference type="EMBL" id="NWU90140.1"/>
    </source>
</evidence>
<feature type="non-terminal residue" evidence="5">
    <location>
        <position position="1"/>
    </location>
</feature>
<evidence type="ECO:0000256" key="3">
    <source>
        <dbReference type="ARBA" id="ARBA00022801"/>
    </source>
</evidence>
<reference evidence="5 6" key="1">
    <citation type="submission" date="2019-09" db="EMBL/GenBank/DDBJ databases">
        <title>Bird 10,000 Genomes (B10K) Project - Family phase.</title>
        <authorList>
            <person name="Zhang G."/>
        </authorList>
    </citation>
    <scope>NUCLEOTIDE SEQUENCE [LARGE SCALE GENOMIC DNA]</scope>
    <source>
        <strain evidence="5">B10K-DU-012-37</strain>
    </source>
</reference>
<dbReference type="EMBL" id="VZRI01002116">
    <property type="protein sequence ID" value="NWU90140.1"/>
    <property type="molecule type" value="Genomic_DNA"/>
</dbReference>
<dbReference type="OrthoDB" id="9900537at2759"/>
<dbReference type="InterPro" id="IPR036157">
    <property type="entry name" value="dUTPase-like_sf"/>
</dbReference>
<dbReference type="GO" id="GO:0006508">
    <property type="term" value="P:proteolysis"/>
    <property type="evidence" value="ECO:0007669"/>
    <property type="project" value="UniProtKB-KW"/>
</dbReference>
<keyword evidence="6" id="KW-1185">Reference proteome</keyword>
<feature type="domain" description="Peptidase A2" evidence="4">
    <location>
        <begin position="147"/>
        <end position="160"/>
    </location>
</feature>
<dbReference type="CDD" id="cd07557">
    <property type="entry name" value="trimeric_dUTPase"/>
    <property type="match status" value="1"/>
</dbReference>